<proteinExistence type="predicted"/>
<keyword evidence="1" id="KW-1133">Transmembrane helix</keyword>
<evidence type="ECO:0000313" key="3">
    <source>
        <dbReference type="Proteomes" id="UP001055955"/>
    </source>
</evidence>
<keyword evidence="1" id="KW-0472">Membrane</keyword>
<feature type="transmembrane region" description="Helical" evidence="1">
    <location>
        <begin position="179"/>
        <end position="206"/>
    </location>
</feature>
<dbReference type="InterPro" id="IPR007404">
    <property type="entry name" value="YdjM-like"/>
</dbReference>
<keyword evidence="2" id="KW-0378">Hydrolase</keyword>
<dbReference type="Proteomes" id="UP001055955">
    <property type="component" value="Chromosome"/>
</dbReference>
<feature type="transmembrane region" description="Helical" evidence="1">
    <location>
        <begin position="139"/>
        <end position="159"/>
    </location>
</feature>
<keyword evidence="3" id="KW-1185">Reference proteome</keyword>
<evidence type="ECO:0000313" key="2">
    <source>
        <dbReference type="EMBL" id="UTC24703.1"/>
    </source>
</evidence>
<sequence length="223" mass="24561">MAGFKAHISFGILTAIVFSSVLFLCTPIKLPEIYLAFFITIFSAMLPDIDSNSGIPVQIIFALLSLISMVLVFDLSLKHYNLYLEGAIAAVSAGALMFAGVQYAFKRLTSHRGAFHSVPMALIFGLITLTVLSQYKFHYWSLFTFMLAVVVGYLCHLVLDELNSAVNLSGKLFRPKKSLGSALKLTASTALSTAVMYMVLSYLLYINQGLLYKIFKLKGLMGK</sequence>
<evidence type="ECO:0000256" key="1">
    <source>
        <dbReference type="SAM" id="Phobius"/>
    </source>
</evidence>
<accession>A0ABY5DJK3</accession>
<protein>
    <submittedName>
        <fullName evidence="2">Metal-dependent hydrolase</fullName>
    </submittedName>
</protein>
<keyword evidence="1" id="KW-0812">Transmembrane</keyword>
<gene>
    <name evidence="2" type="ORF">MMH89_00805</name>
</gene>
<feature type="transmembrane region" description="Helical" evidence="1">
    <location>
        <begin position="113"/>
        <end position="132"/>
    </location>
</feature>
<organism evidence="2 3">
    <name type="scientific">Candidatus Comchoanobacter bicostacola</name>
    <dbReference type="NCBI Taxonomy" id="2919598"/>
    <lineage>
        <taxon>Bacteria</taxon>
        <taxon>Pseudomonadati</taxon>
        <taxon>Pseudomonadota</taxon>
        <taxon>Gammaproteobacteria</taxon>
        <taxon>Candidatus Comchoanobacterales</taxon>
        <taxon>Candidatus Comchoanobacteraceae</taxon>
        <taxon>Candidatus Comchoanobacter</taxon>
    </lineage>
</organism>
<dbReference type="Pfam" id="PF04307">
    <property type="entry name" value="YdjM"/>
    <property type="match status" value="1"/>
</dbReference>
<reference evidence="2 3" key="1">
    <citation type="journal article" date="2022" name="Nat. Microbiol.">
        <title>The microbiome of a bacterivorous marine choanoflagellate contains a resource-demanding obligate bacterial associate.</title>
        <authorList>
            <person name="Needham D.M."/>
            <person name="Poirier C."/>
            <person name="Bachy C."/>
            <person name="George E.E."/>
            <person name="Wilken S."/>
            <person name="Yung C.C.M."/>
            <person name="Limardo A.J."/>
            <person name="Morando M."/>
            <person name="Sudek L."/>
            <person name="Malmstrom R.R."/>
            <person name="Keeling P.J."/>
            <person name="Santoro A.E."/>
            <person name="Worden A.Z."/>
        </authorList>
    </citation>
    <scope>NUCLEOTIDE SEQUENCE [LARGE SCALE GENOMIC DNA]</scope>
    <source>
        <strain evidence="2 3">Comchoano-1</strain>
    </source>
</reference>
<name>A0ABY5DJK3_9GAMM</name>
<dbReference type="GO" id="GO:0016787">
    <property type="term" value="F:hydrolase activity"/>
    <property type="evidence" value="ECO:0007669"/>
    <property type="project" value="UniProtKB-KW"/>
</dbReference>
<feature type="transmembrane region" description="Helical" evidence="1">
    <location>
        <begin position="82"/>
        <end position="101"/>
    </location>
</feature>
<dbReference type="EMBL" id="CP092900">
    <property type="protein sequence ID" value="UTC24703.1"/>
    <property type="molecule type" value="Genomic_DNA"/>
</dbReference>
<dbReference type="RefSeq" id="WP_258568488.1">
    <property type="nucleotide sequence ID" value="NZ_CP092900.1"/>
</dbReference>
<feature type="transmembrane region" description="Helical" evidence="1">
    <location>
        <begin position="6"/>
        <end position="26"/>
    </location>
</feature>
<feature type="transmembrane region" description="Helical" evidence="1">
    <location>
        <begin position="55"/>
        <end position="75"/>
    </location>
</feature>